<dbReference type="EMBL" id="OX451737">
    <property type="protein sequence ID" value="CAI8600957.1"/>
    <property type="molecule type" value="Genomic_DNA"/>
</dbReference>
<name>A0AAV0ZVL9_VICFA</name>
<evidence type="ECO:0000313" key="2">
    <source>
        <dbReference type="Proteomes" id="UP001157006"/>
    </source>
</evidence>
<keyword evidence="2" id="KW-1185">Reference proteome</keyword>
<accession>A0AAV0ZVL9</accession>
<organism evidence="1 2">
    <name type="scientific">Vicia faba</name>
    <name type="common">Broad bean</name>
    <name type="synonym">Faba vulgaris</name>
    <dbReference type="NCBI Taxonomy" id="3906"/>
    <lineage>
        <taxon>Eukaryota</taxon>
        <taxon>Viridiplantae</taxon>
        <taxon>Streptophyta</taxon>
        <taxon>Embryophyta</taxon>
        <taxon>Tracheophyta</taxon>
        <taxon>Spermatophyta</taxon>
        <taxon>Magnoliopsida</taxon>
        <taxon>eudicotyledons</taxon>
        <taxon>Gunneridae</taxon>
        <taxon>Pentapetalae</taxon>
        <taxon>rosids</taxon>
        <taxon>fabids</taxon>
        <taxon>Fabales</taxon>
        <taxon>Fabaceae</taxon>
        <taxon>Papilionoideae</taxon>
        <taxon>50 kb inversion clade</taxon>
        <taxon>NPAAA clade</taxon>
        <taxon>Hologalegina</taxon>
        <taxon>IRL clade</taxon>
        <taxon>Fabeae</taxon>
        <taxon>Vicia</taxon>
    </lineage>
</organism>
<dbReference type="Proteomes" id="UP001157006">
    <property type="component" value="Chromosome 2"/>
</dbReference>
<dbReference type="AlphaFoldDB" id="A0AAV0ZVL9"/>
<reference evidence="1 2" key="1">
    <citation type="submission" date="2023-01" db="EMBL/GenBank/DDBJ databases">
        <authorList>
            <person name="Kreplak J."/>
        </authorList>
    </citation>
    <scope>NUCLEOTIDE SEQUENCE [LARGE SCALE GENOMIC DNA]</scope>
</reference>
<protein>
    <submittedName>
        <fullName evidence="1">Uncharacterized protein</fullName>
    </submittedName>
</protein>
<gene>
    <name evidence="1" type="ORF">VFH_II248920</name>
</gene>
<sequence>MALKDSLVTDSKLHQLYIDSCHLRSGSLTISQIFTRITFTFILKLHVHPHHPLIFIIFILTPNLSLHHSLYSLKINTPKHYCFITQHQHNPKQHQDAQQ</sequence>
<proteinExistence type="predicted"/>
<evidence type="ECO:0000313" key="1">
    <source>
        <dbReference type="EMBL" id="CAI8600957.1"/>
    </source>
</evidence>